<dbReference type="Pfam" id="PF02900">
    <property type="entry name" value="LigB"/>
    <property type="match status" value="1"/>
</dbReference>
<evidence type="ECO:0000256" key="4">
    <source>
        <dbReference type="ARBA" id="ARBA00022833"/>
    </source>
</evidence>
<accession>A0A3S0HX38</accession>
<protein>
    <submittedName>
        <fullName evidence="7">Dioxygenase</fullName>
    </submittedName>
</protein>
<dbReference type="PIRSF" id="PIRSF006157">
    <property type="entry name" value="Doxgns_DODA"/>
    <property type="match status" value="1"/>
</dbReference>
<dbReference type="PANTHER" id="PTHR30096:SF0">
    <property type="entry name" value="4,5-DOPA DIOXYGENASE EXTRADIOL-LIKE PROTEIN"/>
    <property type="match status" value="1"/>
</dbReference>
<feature type="domain" description="Extradiol ring-cleavage dioxygenase class III enzyme subunit B" evidence="6">
    <location>
        <begin position="43"/>
        <end position="241"/>
    </location>
</feature>
<dbReference type="EMBL" id="RXMA01000033">
    <property type="protein sequence ID" value="RTR15585.1"/>
    <property type="molecule type" value="Genomic_DNA"/>
</dbReference>
<dbReference type="AlphaFoldDB" id="A0A3S0HX38"/>
<dbReference type="CDD" id="cd07363">
    <property type="entry name" value="45_DOPA_Dioxygenase"/>
    <property type="match status" value="1"/>
</dbReference>
<keyword evidence="5" id="KW-0560">Oxidoreductase</keyword>
<keyword evidence="3" id="KW-0479">Metal-binding</keyword>
<dbReference type="Proteomes" id="UP000277007">
    <property type="component" value="Unassembled WGS sequence"/>
</dbReference>
<comment type="similarity">
    <text evidence="2">Belongs to the DODA-type extradiol aromatic ring-opening dioxygenase family.</text>
</comment>
<dbReference type="GO" id="GO:0008270">
    <property type="term" value="F:zinc ion binding"/>
    <property type="evidence" value="ECO:0007669"/>
    <property type="project" value="InterPro"/>
</dbReference>
<evidence type="ECO:0000256" key="5">
    <source>
        <dbReference type="ARBA" id="ARBA00023002"/>
    </source>
</evidence>
<sequence>MRMPTYFLCHGGGPWPWMQGPLRRILAELERGLLNVPAQWPAQPTAILVISAHWEERAFTVTTAEAPGMVYDYTGFPPEMYAIRYACPGSPSLAARVVNLLQAAGLPAAGSATRGYDHGTYSVLQTLVPAADIPVVQLSMRRSLDPDEHLQAGRALAVLRDEGVLIIGSGMTCHERGPDMAAPSAAFDDWLQRVVCDQDAVARRQSLRMWERAPHARVVHPREDHLLPLMVAAGAGWDDPARCVYRDRLMGFVTVSSYRFGGRASDGLHDE</sequence>
<dbReference type="InterPro" id="IPR014436">
    <property type="entry name" value="Extradiol_dOase_DODA"/>
</dbReference>
<organism evidence="7 8">
    <name type="scientific">Azospirillum griseum</name>
    <dbReference type="NCBI Taxonomy" id="2496639"/>
    <lineage>
        <taxon>Bacteria</taxon>
        <taxon>Pseudomonadati</taxon>
        <taxon>Pseudomonadota</taxon>
        <taxon>Alphaproteobacteria</taxon>
        <taxon>Rhodospirillales</taxon>
        <taxon>Azospirillaceae</taxon>
        <taxon>Azospirillum</taxon>
    </lineage>
</organism>
<evidence type="ECO:0000313" key="7">
    <source>
        <dbReference type="EMBL" id="RTR15585.1"/>
    </source>
</evidence>
<dbReference type="InterPro" id="IPR004183">
    <property type="entry name" value="Xdiol_dOase_suB"/>
</dbReference>
<dbReference type="GO" id="GO:0016702">
    <property type="term" value="F:oxidoreductase activity, acting on single donors with incorporation of molecular oxygen, incorporation of two atoms of oxygen"/>
    <property type="evidence" value="ECO:0007669"/>
    <property type="project" value="UniProtKB-ARBA"/>
</dbReference>
<name>A0A3S0HX38_9PROT</name>
<dbReference type="Gene3D" id="3.40.830.10">
    <property type="entry name" value="LigB-like"/>
    <property type="match status" value="1"/>
</dbReference>
<keyword evidence="7" id="KW-0223">Dioxygenase</keyword>
<proteinExistence type="inferred from homology"/>
<reference evidence="7 8" key="1">
    <citation type="submission" date="2018-12" db="EMBL/GenBank/DDBJ databases">
        <authorList>
            <person name="Yang Y."/>
        </authorList>
    </citation>
    <scope>NUCLEOTIDE SEQUENCE [LARGE SCALE GENOMIC DNA]</scope>
    <source>
        <strain evidence="7 8">L-25-5w-1</strain>
    </source>
</reference>
<dbReference type="OrthoDB" id="9790889at2"/>
<keyword evidence="8" id="KW-1185">Reference proteome</keyword>
<evidence type="ECO:0000256" key="2">
    <source>
        <dbReference type="ARBA" id="ARBA00007581"/>
    </source>
</evidence>
<keyword evidence="4" id="KW-0862">Zinc</keyword>
<evidence type="ECO:0000256" key="1">
    <source>
        <dbReference type="ARBA" id="ARBA00001947"/>
    </source>
</evidence>
<dbReference type="PANTHER" id="PTHR30096">
    <property type="entry name" value="4,5-DOPA DIOXYGENASE EXTRADIOL-LIKE PROTEIN"/>
    <property type="match status" value="1"/>
</dbReference>
<dbReference type="SUPFAM" id="SSF53213">
    <property type="entry name" value="LigB-like"/>
    <property type="match status" value="1"/>
</dbReference>
<comment type="cofactor">
    <cofactor evidence="1">
        <name>Zn(2+)</name>
        <dbReference type="ChEBI" id="CHEBI:29105"/>
    </cofactor>
</comment>
<evidence type="ECO:0000259" key="6">
    <source>
        <dbReference type="Pfam" id="PF02900"/>
    </source>
</evidence>
<gene>
    <name evidence="7" type="ORF">EJ903_22725</name>
</gene>
<dbReference type="GO" id="GO:0008198">
    <property type="term" value="F:ferrous iron binding"/>
    <property type="evidence" value="ECO:0007669"/>
    <property type="project" value="InterPro"/>
</dbReference>
<evidence type="ECO:0000313" key="8">
    <source>
        <dbReference type="Proteomes" id="UP000277007"/>
    </source>
</evidence>
<comment type="caution">
    <text evidence="7">The sequence shown here is derived from an EMBL/GenBank/DDBJ whole genome shotgun (WGS) entry which is preliminary data.</text>
</comment>
<evidence type="ECO:0000256" key="3">
    <source>
        <dbReference type="ARBA" id="ARBA00022723"/>
    </source>
</evidence>